<dbReference type="Proteomes" id="UP000243579">
    <property type="component" value="Unassembled WGS sequence"/>
</dbReference>
<dbReference type="STRING" id="1202772.A0A1V9YK55"/>
<dbReference type="CDD" id="cd06093">
    <property type="entry name" value="PX_domain"/>
    <property type="match status" value="2"/>
</dbReference>
<protein>
    <recommendedName>
        <fullName evidence="2">PX domain-containing protein</fullName>
    </recommendedName>
</protein>
<organism evidence="3 4">
    <name type="scientific">Achlya hypogyna</name>
    <name type="common">Oomycete</name>
    <name type="synonym">Protoachlya hypogyna</name>
    <dbReference type="NCBI Taxonomy" id="1202772"/>
    <lineage>
        <taxon>Eukaryota</taxon>
        <taxon>Sar</taxon>
        <taxon>Stramenopiles</taxon>
        <taxon>Oomycota</taxon>
        <taxon>Saprolegniomycetes</taxon>
        <taxon>Saprolegniales</taxon>
        <taxon>Achlyaceae</taxon>
        <taxon>Achlya</taxon>
    </lineage>
</organism>
<feature type="compositionally biased region" description="Basic and acidic residues" evidence="1">
    <location>
        <begin position="480"/>
        <end position="490"/>
    </location>
</feature>
<feature type="domain" description="PX" evidence="2">
    <location>
        <begin position="276"/>
        <end position="415"/>
    </location>
</feature>
<dbReference type="Gene3D" id="3.30.1520.10">
    <property type="entry name" value="Phox-like domain"/>
    <property type="match status" value="2"/>
</dbReference>
<dbReference type="AlphaFoldDB" id="A0A1V9YK55"/>
<dbReference type="OrthoDB" id="10254720at2759"/>
<dbReference type="InterPro" id="IPR001683">
    <property type="entry name" value="PX_dom"/>
</dbReference>
<keyword evidence="4" id="KW-1185">Reference proteome</keyword>
<dbReference type="SUPFAM" id="SSF64268">
    <property type="entry name" value="PX domain"/>
    <property type="match status" value="2"/>
</dbReference>
<name>A0A1V9YK55_ACHHY</name>
<dbReference type="SMART" id="SM00312">
    <property type="entry name" value="PX"/>
    <property type="match status" value="2"/>
</dbReference>
<feature type="compositionally biased region" description="Low complexity" evidence="1">
    <location>
        <begin position="491"/>
        <end position="503"/>
    </location>
</feature>
<gene>
    <name evidence="3" type="ORF">ACHHYP_10964</name>
</gene>
<feature type="region of interest" description="Disordered" evidence="1">
    <location>
        <begin position="480"/>
        <end position="503"/>
    </location>
</feature>
<evidence type="ECO:0000256" key="1">
    <source>
        <dbReference type="SAM" id="MobiDB-lite"/>
    </source>
</evidence>
<dbReference type="GO" id="GO:0035091">
    <property type="term" value="F:phosphatidylinositol binding"/>
    <property type="evidence" value="ECO:0007669"/>
    <property type="project" value="InterPro"/>
</dbReference>
<evidence type="ECO:0000313" key="3">
    <source>
        <dbReference type="EMBL" id="OQR86099.1"/>
    </source>
</evidence>
<sequence>MGCTQSSTVDENVQIATIESVAVAPPSTSVQVSTVDDVVVATETKSYTISSTSVDGSGVVLYHVETDGIIAKKRFNDFKVFHAELTTVVQELPPLPASGLATVFKRTDEKLIAERSARFQLILDAAAANASDRLAQFVAAAVAEEAVREVVAPEPVAEAAEPVEEVIVSEEATEVPAATLEEPAVVAAEEVVDEVAAVVAEVVVEEEVVVATEEVVVVAADVVPATEEIIVEDKEAAIADDDVAAKETVSTDAPTPAAVVEQTAATEHATEVASDKAVEVPVEATPEVEETKPEEAKVEVEVVVIEKKYTIPTHSVEANVVVYHIEGEGHSIKKRYNDFKVFHAELKDVEGIPALPSAGIASVFKRRDEKLIAERIARFEEILNAAAHHAADRVEKFVTPAPEPEPVVEAATTEEAAPATEEAAPAVEAAVAPEAAAIEVAAVPEVVAEPAAPVVAEAAAPVVEEAPVDIVAEVAAAEAKPETEVKEEKPVVAATTEAAPVVA</sequence>
<dbReference type="PROSITE" id="PS50195">
    <property type="entry name" value="PX"/>
    <property type="match status" value="1"/>
</dbReference>
<dbReference type="Pfam" id="PF00787">
    <property type="entry name" value="PX"/>
    <property type="match status" value="1"/>
</dbReference>
<accession>A0A1V9YK55</accession>
<comment type="caution">
    <text evidence="3">The sequence shown here is derived from an EMBL/GenBank/DDBJ whole genome shotgun (WGS) entry which is preliminary data.</text>
</comment>
<reference evidence="3 4" key="1">
    <citation type="journal article" date="2014" name="Genome Biol. Evol.">
        <title>The secreted proteins of Achlya hypogyna and Thraustotheca clavata identify the ancestral oomycete secretome and reveal gene acquisitions by horizontal gene transfer.</title>
        <authorList>
            <person name="Misner I."/>
            <person name="Blouin N."/>
            <person name="Leonard G."/>
            <person name="Richards T.A."/>
            <person name="Lane C.E."/>
        </authorList>
    </citation>
    <scope>NUCLEOTIDE SEQUENCE [LARGE SCALE GENOMIC DNA]</scope>
    <source>
        <strain evidence="3 4">ATCC 48635</strain>
    </source>
</reference>
<evidence type="ECO:0000259" key="2">
    <source>
        <dbReference type="PROSITE" id="PS50195"/>
    </source>
</evidence>
<proteinExistence type="predicted"/>
<dbReference type="EMBL" id="JNBR01001529">
    <property type="protein sequence ID" value="OQR86099.1"/>
    <property type="molecule type" value="Genomic_DNA"/>
</dbReference>
<dbReference type="InterPro" id="IPR036871">
    <property type="entry name" value="PX_dom_sf"/>
</dbReference>
<evidence type="ECO:0000313" key="4">
    <source>
        <dbReference type="Proteomes" id="UP000243579"/>
    </source>
</evidence>